<reference evidence="2" key="1">
    <citation type="submission" date="2016-10" db="EMBL/GenBank/DDBJ databases">
        <authorList>
            <person name="Varghese N."/>
            <person name="Submissions S."/>
        </authorList>
    </citation>
    <scope>NUCLEOTIDE SEQUENCE [LARGE SCALE GENOMIC DNA]</scope>
    <source>
        <strain evidence="2">ANC 5109</strain>
    </source>
</reference>
<organism evidence="1 2">
    <name type="scientific">Acinetobacter kyonggiensis</name>
    <dbReference type="NCBI Taxonomy" id="595670"/>
    <lineage>
        <taxon>Bacteria</taxon>
        <taxon>Pseudomonadati</taxon>
        <taxon>Pseudomonadota</taxon>
        <taxon>Gammaproteobacteria</taxon>
        <taxon>Moraxellales</taxon>
        <taxon>Moraxellaceae</taxon>
        <taxon>Acinetobacter</taxon>
    </lineage>
</organism>
<keyword evidence="2" id="KW-1185">Reference proteome</keyword>
<dbReference type="EMBL" id="FNPK01000016">
    <property type="protein sequence ID" value="SDY60671.1"/>
    <property type="molecule type" value="Genomic_DNA"/>
</dbReference>
<dbReference type="Proteomes" id="UP000199035">
    <property type="component" value="Unassembled WGS sequence"/>
</dbReference>
<evidence type="ECO:0000313" key="2">
    <source>
        <dbReference type="Proteomes" id="UP000199035"/>
    </source>
</evidence>
<dbReference type="RefSeq" id="WP_092691260.1">
    <property type="nucleotide sequence ID" value="NZ_FNPK01000016.1"/>
</dbReference>
<dbReference type="STRING" id="595670.SAMN05421643_11660"/>
<evidence type="ECO:0000313" key="1">
    <source>
        <dbReference type="EMBL" id="SDY60671.1"/>
    </source>
</evidence>
<dbReference type="AlphaFoldDB" id="A0A1H3L8G0"/>
<name>A0A1H3L8G0_9GAMM</name>
<sequence length="193" mass="22326">MNDFFLATNRSIKISVLGNDVEVRQIQMKDFDLWASHAEVLKNFIKGRDYSDEILTELFTAHTIQVISMIACVTDITKESLLKIAVNEQEFKQLLKTVLNVNHAYFKYEKPKRGRKKAAQSNESTWFDSFQFLISAGHRPDDIMNMTYGAFDQYLKSAQKDNKNKLQYLSSVIRSAHHANAKEFAKFFEGLKE</sequence>
<gene>
    <name evidence="1" type="ORF">SAMN05421643_11660</name>
</gene>
<proteinExistence type="predicted"/>
<accession>A0A1H3L8G0</accession>
<protein>
    <submittedName>
        <fullName evidence="1">Uncharacterized protein</fullName>
    </submittedName>
</protein>